<sequence length="248" mass="27214">MSSALFPSRGQCIHLTDNVQQCQCPWFVPTLLEPYICGQCGHGIHMHANYVSMVVSHYPVIQCVAYVQNMPLTQCCTCEVWLADHVTIKNWYRSAEPWNVLGDVSDTNVNMIGFSNDAISGPYMPSSVSFSSSVNSNTAAVSHDVPITEVSIFCPSPHYAFSPSREATNIPVSAPSASQSASCSIQSDTTETQVYGLDNYFVQHLDHFMNDSYACQSDSGATDAIFYHHDHSNLMHGPTPEAKSDPYA</sequence>
<dbReference type="OMA" id="CTCEVWL"/>
<gene>
    <name evidence="1" type="ORF">ARMOST_07972</name>
</gene>
<dbReference type="Proteomes" id="UP000219338">
    <property type="component" value="Unassembled WGS sequence"/>
</dbReference>
<name>A0A284R7D7_ARMOS</name>
<dbReference type="OrthoDB" id="2959327at2759"/>
<accession>A0A284R7D7</accession>
<reference evidence="2" key="1">
    <citation type="journal article" date="2017" name="Nat. Ecol. Evol.">
        <title>Genome expansion and lineage-specific genetic innovations in the forest pathogenic fungi Armillaria.</title>
        <authorList>
            <person name="Sipos G."/>
            <person name="Prasanna A.N."/>
            <person name="Walter M.C."/>
            <person name="O'Connor E."/>
            <person name="Balint B."/>
            <person name="Krizsan K."/>
            <person name="Kiss B."/>
            <person name="Hess J."/>
            <person name="Varga T."/>
            <person name="Slot J."/>
            <person name="Riley R."/>
            <person name="Boka B."/>
            <person name="Rigling D."/>
            <person name="Barry K."/>
            <person name="Lee J."/>
            <person name="Mihaltcheva S."/>
            <person name="LaButti K."/>
            <person name="Lipzen A."/>
            <person name="Waldron R."/>
            <person name="Moloney N.M."/>
            <person name="Sperisen C."/>
            <person name="Kredics L."/>
            <person name="Vagvoelgyi C."/>
            <person name="Patrignani A."/>
            <person name="Fitzpatrick D."/>
            <person name="Nagy I."/>
            <person name="Doyle S."/>
            <person name="Anderson J.B."/>
            <person name="Grigoriev I.V."/>
            <person name="Gueldener U."/>
            <person name="Muensterkoetter M."/>
            <person name="Nagy L.G."/>
        </authorList>
    </citation>
    <scope>NUCLEOTIDE SEQUENCE [LARGE SCALE GENOMIC DNA]</scope>
    <source>
        <strain evidence="2">C18/9</strain>
    </source>
</reference>
<proteinExistence type="predicted"/>
<evidence type="ECO:0000313" key="1">
    <source>
        <dbReference type="EMBL" id="SJL04604.1"/>
    </source>
</evidence>
<protein>
    <submittedName>
        <fullName evidence="1">Uncharacterized protein</fullName>
    </submittedName>
</protein>
<organism evidence="1 2">
    <name type="scientific">Armillaria ostoyae</name>
    <name type="common">Armillaria root rot fungus</name>
    <dbReference type="NCBI Taxonomy" id="47428"/>
    <lineage>
        <taxon>Eukaryota</taxon>
        <taxon>Fungi</taxon>
        <taxon>Dikarya</taxon>
        <taxon>Basidiomycota</taxon>
        <taxon>Agaricomycotina</taxon>
        <taxon>Agaricomycetes</taxon>
        <taxon>Agaricomycetidae</taxon>
        <taxon>Agaricales</taxon>
        <taxon>Marasmiineae</taxon>
        <taxon>Physalacriaceae</taxon>
        <taxon>Armillaria</taxon>
    </lineage>
</organism>
<dbReference type="AlphaFoldDB" id="A0A284R7D7"/>
<dbReference type="EMBL" id="FUEG01000005">
    <property type="protein sequence ID" value="SJL04604.1"/>
    <property type="molecule type" value="Genomic_DNA"/>
</dbReference>
<keyword evidence="2" id="KW-1185">Reference proteome</keyword>
<evidence type="ECO:0000313" key="2">
    <source>
        <dbReference type="Proteomes" id="UP000219338"/>
    </source>
</evidence>